<proteinExistence type="predicted"/>
<dbReference type="Gene3D" id="3.40.50.300">
    <property type="entry name" value="P-loop containing nucleotide triphosphate hydrolases"/>
    <property type="match status" value="2"/>
</dbReference>
<organism evidence="1 2">
    <name type="scientific">Humicola insolens</name>
    <name type="common">Soft-rot fungus</name>
    <dbReference type="NCBI Taxonomy" id="85995"/>
    <lineage>
        <taxon>Eukaryota</taxon>
        <taxon>Fungi</taxon>
        <taxon>Dikarya</taxon>
        <taxon>Ascomycota</taxon>
        <taxon>Pezizomycotina</taxon>
        <taxon>Sordariomycetes</taxon>
        <taxon>Sordariomycetidae</taxon>
        <taxon>Sordariales</taxon>
        <taxon>Chaetomiaceae</taxon>
        <taxon>Mycothermus</taxon>
    </lineage>
</organism>
<comment type="caution">
    <text evidence="1">The sequence shown here is derived from an EMBL/GenBank/DDBJ whole genome shotgun (WGS) entry which is preliminary data.</text>
</comment>
<gene>
    <name evidence="1" type="ORF">VTJ49DRAFT_7564</name>
</gene>
<dbReference type="Proteomes" id="UP001583172">
    <property type="component" value="Unassembled WGS sequence"/>
</dbReference>
<dbReference type="EMBL" id="JAZGSY010000092">
    <property type="protein sequence ID" value="KAL1840958.1"/>
    <property type="molecule type" value="Genomic_DNA"/>
</dbReference>
<reference evidence="1 2" key="1">
    <citation type="journal article" date="2024" name="Commun. Biol.">
        <title>Comparative genomic analysis of thermophilic fungi reveals convergent evolutionary adaptations and gene losses.</title>
        <authorList>
            <person name="Steindorff A.S."/>
            <person name="Aguilar-Pontes M.V."/>
            <person name="Robinson A.J."/>
            <person name="Andreopoulos B."/>
            <person name="LaButti K."/>
            <person name="Kuo A."/>
            <person name="Mondo S."/>
            <person name="Riley R."/>
            <person name="Otillar R."/>
            <person name="Haridas S."/>
            <person name="Lipzen A."/>
            <person name="Grimwood J."/>
            <person name="Schmutz J."/>
            <person name="Clum A."/>
            <person name="Reid I.D."/>
            <person name="Moisan M.C."/>
            <person name="Butler G."/>
            <person name="Nguyen T.T.M."/>
            <person name="Dewar K."/>
            <person name="Conant G."/>
            <person name="Drula E."/>
            <person name="Henrissat B."/>
            <person name="Hansel C."/>
            <person name="Singer S."/>
            <person name="Hutchinson M.I."/>
            <person name="de Vries R.P."/>
            <person name="Natvig D.O."/>
            <person name="Powell A.J."/>
            <person name="Tsang A."/>
            <person name="Grigoriev I.V."/>
        </authorList>
    </citation>
    <scope>NUCLEOTIDE SEQUENCE [LARGE SCALE GENOMIC DNA]</scope>
    <source>
        <strain evidence="1 2">CBS 620.91</strain>
    </source>
</reference>
<evidence type="ECO:0000313" key="2">
    <source>
        <dbReference type="Proteomes" id="UP001583172"/>
    </source>
</evidence>
<keyword evidence="2" id="KW-1185">Reference proteome</keyword>
<accession>A0ABR3VH23</accession>
<dbReference type="InterPro" id="IPR027417">
    <property type="entry name" value="P-loop_NTPase"/>
</dbReference>
<name>A0ABR3VH23_HUMIN</name>
<dbReference type="PANTHER" id="PTHR10285">
    <property type="entry name" value="URIDINE KINASE"/>
    <property type="match status" value="1"/>
</dbReference>
<protein>
    <submittedName>
        <fullName evidence="1">Uncharacterized protein</fullName>
    </submittedName>
</protein>
<sequence>MDDTLSNLVDKIWTKFLAAPQDRRFLIAIAGIPGSGKTTLSQRLTAALNARHAASSPDANANPSQPVAIFVPMDGFHLTRAQLDRMPDPALAHARRGAEWTFYGAGFARLVERLSEPAEGAPPTVSAPSFDHAVKDPKEDDIVVEGWHRIVVLEGNYILLSIPPWSSCIPHYSHKIFVRCPRPTARARLSARHLVAGIARTPEEADRRAVENDLPNGDEVLRLLKEEDVDDFVESVEDGSWGC</sequence>
<evidence type="ECO:0000313" key="1">
    <source>
        <dbReference type="EMBL" id="KAL1840958.1"/>
    </source>
</evidence>
<dbReference type="SUPFAM" id="SSF52540">
    <property type="entry name" value="P-loop containing nucleoside triphosphate hydrolases"/>
    <property type="match status" value="1"/>
</dbReference>